<name>A0A1G2JNE0_9BACT</name>
<evidence type="ECO:0000313" key="2">
    <source>
        <dbReference type="EMBL" id="OGZ87810.1"/>
    </source>
</evidence>
<comment type="caution">
    <text evidence="2">The sequence shown here is derived from an EMBL/GenBank/DDBJ whole genome shotgun (WGS) entry which is preliminary data.</text>
</comment>
<dbReference type="Proteomes" id="UP000178935">
    <property type="component" value="Unassembled WGS sequence"/>
</dbReference>
<evidence type="ECO:0000256" key="1">
    <source>
        <dbReference type="SAM" id="MobiDB-lite"/>
    </source>
</evidence>
<feature type="region of interest" description="Disordered" evidence="1">
    <location>
        <begin position="63"/>
        <end position="94"/>
    </location>
</feature>
<organism evidence="2 3">
    <name type="scientific">Candidatus Staskawiczbacteria bacterium RIFOXYD1_FULL_32_13</name>
    <dbReference type="NCBI Taxonomy" id="1802234"/>
    <lineage>
        <taxon>Bacteria</taxon>
        <taxon>Candidatus Staskawicziibacteriota</taxon>
    </lineage>
</organism>
<feature type="compositionally biased region" description="Acidic residues" evidence="1">
    <location>
        <begin position="75"/>
        <end position="85"/>
    </location>
</feature>
<gene>
    <name evidence="2" type="ORF">A2561_04375</name>
</gene>
<accession>A0A1G2JNE0</accession>
<evidence type="ECO:0000313" key="3">
    <source>
        <dbReference type="Proteomes" id="UP000178935"/>
    </source>
</evidence>
<sequence>MEDTTVAFKRIVVEFPSKGANVIQCECDSRKDWRLAGIAIVFNNGWQTTLVFEQEVIEEPSKPLQVFENSAWTPEPEDGDSEPNDNDFWPGGAR</sequence>
<dbReference type="AlphaFoldDB" id="A0A1G2JNE0"/>
<proteinExistence type="predicted"/>
<dbReference type="EMBL" id="MHPU01000038">
    <property type="protein sequence ID" value="OGZ87810.1"/>
    <property type="molecule type" value="Genomic_DNA"/>
</dbReference>
<reference evidence="2 3" key="1">
    <citation type="journal article" date="2016" name="Nat. Commun.">
        <title>Thousands of microbial genomes shed light on interconnected biogeochemical processes in an aquifer system.</title>
        <authorList>
            <person name="Anantharaman K."/>
            <person name="Brown C.T."/>
            <person name="Hug L.A."/>
            <person name="Sharon I."/>
            <person name="Castelle C.J."/>
            <person name="Probst A.J."/>
            <person name="Thomas B.C."/>
            <person name="Singh A."/>
            <person name="Wilkins M.J."/>
            <person name="Karaoz U."/>
            <person name="Brodie E.L."/>
            <person name="Williams K.H."/>
            <person name="Hubbard S.S."/>
            <person name="Banfield J.F."/>
        </authorList>
    </citation>
    <scope>NUCLEOTIDE SEQUENCE [LARGE SCALE GENOMIC DNA]</scope>
</reference>
<protein>
    <submittedName>
        <fullName evidence="2">Uncharacterized protein</fullName>
    </submittedName>
</protein>